<dbReference type="PANTHER" id="PTHR35370">
    <property type="entry name" value="CYTOPLASMIC PROTEIN-RELATED-RELATED"/>
    <property type="match status" value="1"/>
</dbReference>
<comment type="caution">
    <text evidence="1">The sequence shown here is derived from an EMBL/GenBank/DDBJ whole genome shotgun (WGS) entry which is preliminary data.</text>
</comment>
<evidence type="ECO:0000313" key="1">
    <source>
        <dbReference type="EMBL" id="GHC69522.1"/>
    </source>
</evidence>
<sequence>MADGFLSRYNEELAGLRRRAARFAEKFPKIAGRLRLNGEVADDPHVERLIQSFAYSAARVRQKLDDEFPELTDSLLETLYPHYLAPLPSMSVVQFTPSATLAGIQKIARHTEILAEPVNGEACRFRTTQDVEIAPVEIVSAALSGQPINAPLSPQTGAAGCLRLSIRPLDPRKTFSELKISKLRLHIGSNWPQAIALHTLLCNHTLGIGLAKHSDDPDAIFLPASSLKPAGFAEEETMLPYPASSFAGYRLLTEFFALPQKFLFIDIEGLDRHGDDNLEIFVYLSESDPKLERAVSARDFVLHAAPVINLFEQACEPLVLDGTRTEYRLLPDARRQKTREIHAVQRVVLSGHERPEEVSQPFFGRTQRAGSYSSVFWQLSRRFDPSDGTSDIDIAFIDRGRTPASALQAVASIDALCMNRDLPEKLPFGGGHPHLKLASGNESVANVKALMAPTPSVRMNDPDGRHWRLMSHLNLNHLSLFDNDGAALKDMLSLYAFRDMPETRQLVEAIIRVDAKSSTARLAHGGMVSGTDVRLEFDPAAIDRASAYLFASVLDRFFALYASINSFTRLTATLKGHSRPIASWPARAAMRPLL</sequence>
<dbReference type="NCBIfam" id="TIGR03359">
    <property type="entry name" value="VI_chp_6"/>
    <property type="match status" value="1"/>
</dbReference>
<dbReference type="AlphaFoldDB" id="A0A8J3GI20"/>
<dbReference type="InterPro" id="IPR010272">
    <property type="entry name" value="T6SS_TssF"/>
</dbReference>
<dbReference type="RefSeq" id="WP_189489409.1">
    <property type="nucleotide sequence ID" value="NZ_BMZO01000004.1"/>
</dbReference>
<accession>A0A8J3GI20</accession>
<reference evidence="1" key="1">
    <citation type="journal article" date="2014" name="Int. J. Syst. Evol. Microbiol.">
        <title>Complete genome sequence of Corynebacterium casei LMG S-19264T (=DSM 44701T), isolated from a smear-ripened cheese.</title>
        <authorList>
            <consortium name="US DOE Joint Genome Institute (JGI-PGF)"/>
            <person name="Walter F."/>
            <person name="Albersmeier A."/>
            <person name="Kalinowski J."/>
            <person name="Ruckert C."/>
        </authorList>
    </citation>
    <scope>NUCLEOTIDE SEQUENCE</scope>
    <source>
        <strain evidence="1">KCTC 42097</strain>
    </source>
</reference>
<dbReference type="PANTHER" id="PTHR35370:SF1">
    <property type="entry name" value="TYPE VI SECRETION SYSTEM COMPONENT TSSF1"/>
    <property type="match status" value="1"/>
</dbReference>
<dbReference type="EMBL" id="BMZO01000004">
    <property type="protein sequence ID" value="GHC69522.1"/>
    <property type="molecule type" value="Genomic_DNA"/>
</dbReference>
<gene>
    <name evidence="1" type="primary">impG</name>
    <name evidence="1" type="ORF">GCM10010136_15450</name>
</gene>
<reference evidence="1" key="2">
    <citation type="submission" date="2020-09" db="EMBL/GenBank/DDBJ databases">
        <authorList>
            <person name="Sun Q."/>
            <person name="Kim S."/>
        </authorList>
    </citation>
    <scope>NUCLEOTIDE SEQUENCE</scope>
    <source>
        <strain evidence="1">KCTC 42097</strain>
    </source>
</reference>
<dbReference type="Proteomes" id="UP000641137">
    <property type="component" value="Unassembled WGS sequence"/>
</dbReference>
<dbReference type="PIRSF" id="PIRSF028304">
    <property type="entry name" value="UCP028304"/>
    <property type="match status" value="1"/>
</dbReference>
<proteinExistence type="predicted"/>
<organism evidence="1 2">
    <name type="scientific">Limoniibacter endophyticus</name>
    <dbReference type="NCBI Taxonomy" id="1565040"/>
    <lineage>
        <taxon>Bacteria</taxon>
        <taxon>Pseudomonadati</taxon>
        <taxon>Pseudomonadota</taxon>
        <taxon>Alphaproteobacteria</taxon>
        <taxon>Hyphomicrobiales</taxon>
        <taxon>Bartonellaceae</taxon>
        <taxon>Limoniibacter</taxon>
    </lineage>
</organism>
<protein>
    <submittedName>
        <fullName evidence="1">Type VI secretion system protein ImpG</fullName>
    </submittedName>
</protein>
<keyword evidence="2" id="KW-1185">Reference proteome</keyword>
<name>A0A8J3GI20_9HYPH</name>
<evidence type="ECO:0000313" key="2">
    <source>
        <dbReference type="Proteomes" id="UP000641137"/>
    </source>
</evidence>
<dbReference type="Pfam" id="PF05947">
    <property type="entry name" value="T6SS_TssF"/>
    <property type="match status" value="1"/>
</dbReference>